<dbReference type="Pfam" id="PF21310">
    <property type="entry name" value="OCRL-like_ASH"/>
    <property type="match status" value="1"/>
</dbReference>
<reference evidence="4 5" key="1">
    <citation type="journal article" date="2011" name="Genome Biol.">
        <title>Comparative genome sequence analysis underscores mycoparasitism as the ancestral life style of Trichoderma.</title>
        <authorList>
            <person name="Kubicek C.P."/>
            <person name="Herrera-Estrella A."/>
            <person name="Seidl-Seiboth V."/>
            <person name="Martinez D.A."/>
            <person name="Druzhinina I.S."/>
            <person name="Thon M."/>
            <person name="Zeilinger S."/>
            <person name="Casas-Flores S."/>
            <person name="Horwitz B.A."/>
            <person name="Mukherjee P.K."/>
            <person name="Mukherjee M."/>
            <person name="Kredics L."/>
            <person name="Alcaraz L.D."/>
            <person name="Aerts A."/>
            <person name="Antal Z."/>
            <person name="Atanasova L."/>
            <person name="Cervantes-Badillo M.G."/>
            <person name="Challacombe J."/>
            <person name="Chertkov O."/>
            <person name="McCluskey K."/>
            <person name="Coulpier F."/>
            <person name="Deshpande N."/>
            <person name="von Doehren H."/>
            <person name="Ebbole D.J."/>
            <person name="Esquivel-Naranjo E.U."/>
            <person name="Fekete E."/>
            <person name="Flipphi M."/>
            <person name="Glaser F."/>
            <person name="Gomez-Rodriguez E.Y."/>
            <person name="Gruber S."/>
            <person name="Han C."/>
            <person name="Henrissat B."/>
            <person name="Hermosa R."/>
            <person name="Hernandez-Onate M."/>
            <person name="Karaffa L."/>
            <person name="Kosti I."/>
            <person name="Le Crom S."/>
            <person name="Lindquist E."/>
            <person name="Lucas S."/>
            <person name="Luebeck M."/>
            <person name="Luebeck P.S."/>
            <person name="Margeot A."/>
            <person name="Metz B."/>
            <person name="Misra M."/>
            <person name="Nevalainen H."/>
            <person name="Omann M."/>
            <person name="Packer N."/>
            <person name="Perrone G."/>
            <person name="Uresti-Rivera E.E."/>
            <person name="Salamov A."/>
            <person name="Schmoll M."/>
            <person name="Seiboth B."/>
            <person name="Shapiro H."/>
            <person name="Sukno S."/>
            <person name="Tamayo-Ramos J.A."/>
            <person name="Tisch D."/>
            <person name="Wiest A."/>
            <person name="Wilkinson H.H."/>
            <person name="Zhang M."/>
            <person name="Coutinho P.M."/>
            <person name="Kenerley C.M."/>
            <person name="Monte E."/>
            <person name="Baker S.E."/>
            <person name="Grigoriev I.V."/>
        </authorList>
    </citation>
    <scope>NUCLEOTIDE SEQUENCE [LARGE SCALE GENOMIC DNA]</scope>
    <source>
        <strain evidence="5">ATCC 20476 / IMI 206040</strain>
    </source>
</reference>
<comment type="caution">
    <text evidence="4">The sequence shown here is derived from an EMBL/GenBank/DDBJ whole genome shotgun (WGS) entry which is preliminary data.</text>
</comment>
<evidence type="ECO:0000259" key="3">
    <source>
        <dbReference type="SMART" id="SM00128"/>
    </source>
</evidence>
<dbReference type="eggNOG" id="KOG0565">
    <property type="taxonomic scope" value="Eukaryota"/>
</dbReference>
<sequence length="1004" mass="111796">MEMVEKSLLQELLLKGHWIWRWAYLQPPRDQSVGSEPVDVGVPQSLARAVLSRRSEYLRPSTVRIKVGTWNVAACTGTDKDLASWFTEEFETGEAISRLDISGDGPSKRPVESDDKGHKSVESESGEGYDLYVLGLQEVVDLSRTGEYMSRIYVDNGPMEKWTAAAEAALPPGYQLVVSEQMTGLLLLVYASPTIAPTISNVSTRQVGTGLLGYFGNKGAVATRLVLGETTKLLFVNCHLASGADTASLDRRCWDVGQIMFKTQFDSVVISGVSDDDGDRIGDEDYAFWFGDLNFRLDGLPGDDIRRLLTLHARGEYDLSNDKVPAPIEGGDGIIVTRTSESDDETTTMSSMHSRDHSFDQSFDSASSLPDPDDFPDDPSQDPASLQATIDSLLPHDQLRRVIAKQRLFHDGWREGPISFLPTFKYDVGTFGLFDTSEKQRAPSWCDRILYRTRKDREEYEKKAEALKEVKRKDEEMRARGLEQDDDVLFSYDPDADGGTLPPKAPTADYKAYDEYDEYDENDDGEALDDASQEEISLEFYNSFQRVTSSDHKPVVSTFTLNYDAVDQEKKAQIHAEIAFELDRAENEGRPGVTLIVEGGYGQTDGAVDFGEVGFFETHSCLITIANTSSAAASFEFLNESHSSEDESSAAKWLKTSFHRPDDDGHKATLGSSVTLEPGETVMVVIEARVSEISHVRGLNDASCKLDEVLVLRVEGGKDHFVPVHGTWLPSCFGRSIDELIRVPDYGIRKFIKDNNIQGTITYDWDVHCSAPRELFKLTEVIQTMAERCVADEAMLEELTIPRDPGWPLDPSTWTIEADKQDALKAALISALDSHSPLADALPVELLSTQKLEIYSSVLLLFLASLMDGLIPPHLWAKLSIELPNLTSTPVNAWPDVKNHILDSLSTSPSHNIAFVFLTATLSRVVAELSPATQPPTPALGALTRRLSFRPNETEAARTRRIRERRYAELVSPLLFRSSDDKDKAKRDRERVVLEMFLKRDDRS</sequence>
<evidence type="ECO:0000313" key="4">
    <source>
        <dbReference type="EMBL" id="EHK49500.1"/>
    </source>
</evidence>
<dbReference type="KEGG" id="tatv:25779975"/>
<accession>G9NI88</accession>
<proteinExistence type="predicted"/>
<dbReference type="PANTHER" id="PTHR11200:SF300">
    <property type="entry name" value="TYPE II INOSITOL 1,4,5-TRISPHOSPHATE 5-PHOSPHATASE"/>
    <property type="match status" value="1"/>
</dbReference>
<dbReference type="Proteomes" id="UP000005426">
    <property type="component" value="Unassembled WGS sequence"/>
</dbReference>
<dbReference type="Gene3D" id="2.60.40.10">
    <property type="entry name" value="Immunoglobulins"/>
    <property type="match status" value="1"/>
</dbReference>
<dbReference type="eggNOG" id="KOG0566">
    <property type="taxonomic scope" value="Eukaryota"/>
</dbReference>
<keyword evidence="5" id="KW-1185">Reference proteome</keyword>
<dbReference type="EMBL" id="ABDG02000016">
    <property type="protein sequence ID" value="EHK49500.1"/>
    <property type="molecule type" value="Genomic_DNA"/>
</dbReference>
<feature type="domain" description="Inositol polyphosphate-related phosphatase" evidence="3">
    <location>
        <begin position="61"/>
        <end position="476"/>
    </location>
</feature>
<gene>
    <name evidence="4" type="ORF">TRIATDRAFT_289562</name>
</gene>
<dbReference type="HOGENOM" id="CLU_005563_0_0_1"/>
<dbReference type="SMART" id="SM00128">
    <property type="entry name" value="IPPc"/>
    <property type="match status" value="1"/>
</dbReference>
<dbReference type="GeneID" id="25779975"/>
<dbReference type="InterPro" id="IPR013783">
    <property type="entry name" value="Ig-like_fold"/>
</dbReference>
<feature type="region of interest" description="Disordered" evidence="2">
    <location>
        <begin position="330"/>
        <end position="385"/>
    </location>
</feature>
<evidence type="ECO:0000313" key="5">
    <source>
        <dbReference type="Proteomes" id="UP000005426"/>
    </source>
</evidence>
<dbReference type="AlphaFoldDB" id="G9NI88"/>
<dbReference type="OrthoDB" id="7862313at2759"/>
<dbReference type="InterPro" id="IPR046985">
    <property type="entry name" value="IP5"/>
</dbReference>
<dbReference type="SUPFAM" id="SSF56219">
    <property type="entry name" value="DNase I-like"/>
    <property type="match status" value="1"/>
</dbReference>
<evidence type="ECO:0000256" key="1">
    <source>
        <dbReference type="SAM" id="Coils"/>
    </source>
</evidence>
<feature type="coiled-coil region" evidence="1">
    <location>
        <begin position="450"/>
        <end position="480"/>
    </location>
</feature>
<dbReference type="STRING" id="452589.G9NI88"/>
<keyword evidence="1" id="KW-0175">Coiled coil</keyword>
<dbReference type="PANTHER" id="PTHR11200">
    <property type="entry name" value="INOSITOL 5-PHOSPHATASE"/>
    <property type="match status" value="1"/>
</dbReference>
<feature type="compositionally biased region" description="Basic and acidic residues" evidence="2">
    <location>
        <begin position="106"/>
        <end position="122"/>
    </location>
</feature>
<dbReference type="Pfam" id="PF22669">
    <property type="entry name" value="Exo_endo_phos2"/>
    <property type="match status" value="2"/>
</dbReference>
<organism evidence="4 5">
    <name type="scientific">Hypocrea atroviridis (strain ATCC 20476 / IMI 206040)</name>
    <name type="common">Trichoderma atroviride</name>
    <dbReference type="NCBI Taxonomy" id="452589"/>
    <lineage>
        <taxon>Eukaryota</taxon>
        <taxon>Fungi</taxon>
        <taxon>Dikarya</taxon>
        <taxon>Ascomycota</taxon>
        <taxon>Pezizomycotina</taxon>
        <taxon>Sordariomycetes</taxon>
        <taxon>Hypocreomycetidae</taxon>
        <taxon>Hypocreales</taxon>
        <taxon>Hypocreaceae</taxon>
        <taxon>Trichoderma</taxon>
    </lineage>
</organism>
<dbReference type="InterPro" id="IPR000300">
    <property type="entry name" value="IPPc"/>
</dbReference>
<dbReference type="OMA" id="NWDAAQI"/>
<protein>
    <recommendedName>
        <fullName evidence="3">Inositol polyphosphate-related phosphatase domain-containing protein</fullName>
    </recommendedName>
</protein>
<dbReference type="GO" id="GO:0046856">
    <property type="term" value="P:phosphatidylinositol dephosphorylation"/>
    <property type="evidence" value="ECO:0007669"/>
    <property type="project" value="InterPro"/>
</dbReference>
<dbReference type="Gene3D" id="3.60.10.10">
    <property type="entry name" value="Endonuclease/exonuclease/phosphatase"/>
    <property type="match status" value="1"/>
</dbReference>
<name>G9NI88_HYPAI</name>
<dbReference type="InterPro" id="IPR048869">
    <property type="entry name" value="OCRL-1_2_ASH"/>
</dbReference>
<feature type="compositionally biased region" description="Acidic residues" evidence="2">
    <location>
        <begin position="371"/>
        <end position="380"/>
    </location>
</feature>
<evidence type="ECO:0000256" key="2">
    <source>
        <dbReference type="SAM" id="MobiDB-lite"/>
    </source>
</evidence>
<feature type="region of interest" description="Disordered" evidence="2">
    <location>
        <begin position="97"/>
        <end position="124"/>
    </location>
</feature>
<dbReference type="InterPro" id="IPR036691">
    <property type="entry name" value="Endo/exonu/phosph_ase_sf"/>
</dbReference>
<dbReference type="GO" id="GO:0004439">
    <property type="term" value="F:phosphatidylinositol-4,5-bisphosphate 5-phosphatase activity"/>
    <property type="evidence" value="ECO:0007669"/>
    <property type="project" value="TreeGrafter"/>
</dbReference>